<dbReference type="Gene3D" id="3.40.30.10">
    <property type="entry name" value="Glutaredoxin"/>
    <property type="match status" value="1"/>
</dbReference>
<feature type="region of interest" description="Disordered" evidence="1">
    <location>
        <begin position="95"/>
        <end position="127"/>
    </location>
</feature>
<evidence type="ECO:0000313" key="5">
    <source>
        <dbReference type="Proteomes" id="UP000540191"/>
    </source>
</evidence>
<feature type="transmembrane region" description="Helical" evidence="2">
    <location>
        <begin position="38"/>
        <end position="59"/>
    </location>
</feature>
<accession>A0A7W7DVT7</accession>
<dbReference type="AlphaFoldDB" id="A0A7W7DVT7"/>
<dbReference type="RefSeq" id="WP_262337650.1">
    <property type="nucleotide sequence ID" value="NZ_JACHNA010000001.1"/>
</dbReference>
<evidence type="ECO:0000313" key="4">
    <source>
        <dbReference type="EMBL" id="MBB4734502.1"/>
    </source>
</evidence>
<protein>
    <submittedName>
        <fullName evidence="4">Protein-disulfide isomerase</fullName>
    </submittedName>
</protein>
<proteinExistence type="predicted"/>
<dbReference type="InterPro" id="IPR012336">
    <property type="entry name" value="Thioredoxin-like_fold"/>
</dbReference>
<keyword evidence="2" id="KW-0812">Transmembrane</keyword>
<feature type="compositionally biased region" description="Acidic residues" evidence="1">
    <location>
        <begin position="103"/>
        <end position="114"/>
    </location>
</feature>
<gene>
    <name evidence="4" type="ORF">HDA30_000010</name>
</gene>
<dbReference type="GO" id="GO:0016853">
    <property type="term" value="F:isomerase activity"/>
    <property type="evidence" value="ECO:0007669"/>
    <property type="project" value="UniProtKB-KW"/>
</dbReference>
<comment type="caution">
    <text evidence="4">The sequence shown here is derived from an EMBL/GenBank/DDBJ whole genome shotgun (WGS) entry which is preliminary data.</text>
</comment>
<dbReference type="SUPFAM" id="SSF52833">
    <property type="entry name" value="Thioredoxin-like"/>
    <property type="match status" value="1"/>
</dbReference>
<dbReference type="InterPro" id="IPR036249">
    <property type="entry name" value="Thioredoxin-like_sf"/>
</dbReference>
<evidence type="ECO:0000256" key="2">
    <source>
        <dbReference type="SAM" id="Phobius"/>
    </source>
</evidence>
<organism evidence="4 5">
    <name type="scientific">Micrococcus cohnii</name>
    <dbReference type="NCBI Taxonomy" id="993416"/>
    <lineage>
        <taxon>Bacteria</taxon>
        <taxon>Bacillati</taxon>
        <taxon>Actinomycetota</taxon>
        <taxon>Actinomycetes</taxon>
        <taxon>Micrococcales</taxon>
        <taxon>Micrococcaceae</taxon>
        <taxon>Micrococcus</taxon>
    </lineage>
</organism>
<keyword evidence="5" id="KW-1185">Reference proteome</keyword>
<keyword evidence="4" id="KW-0413">Isomerase</keyword>
<sequence length="295" mass="32083">MGSNTPQQSRTQRAADSRARARQIQQDQIKREKRKRMAIVWGSVVATLAVVAVVVAFVLSNSAKDVPAAGQSSGSANKQGGIVLTASDALAEPKEKLAKDVDADSVDVPEEPPQEDPKTVPGAKKPGKDEPLHIIIYADLACVHCWDFEEQNAEAMKRWLDEGKVTVEYRLLNFLDSPGNKNYPARGANAAYCVAEKKPEAYNEFVSTLFGTFGDHQGQGLSDDEIEAEADKLGADIGDCMDDGTYRPMVNYTTAKARAAGVRGTPTVFVGEENMKTEMPQGQSFEQWVESKLDS</sequence>
<evidence type="ECO:0000259" key="3">
    <source>
        <dbReference type="Pfam" id="PF13462"/>
    </source>
</evidence>
<dbReference type="Pfam" id="PF13462">
    <property type="entry name" value="Thioredoxin_4"/>
    <property type="match status" value="1"/>
</dbReference>
<feature type="region of interest" description="Disordered" evidence="1">
    <location>
        <begin position="1"/>
        <end position="29"/>
    </location>
</feature>
<dbReference type="Proteomes" id="UP000540191">
    <property type="component" value="Unassembled WGS sequence"/>
</dbReference>
<feature type="domain" description="Thioredoxin-like fold" evidence="3">
    <location>
        <begin position="131"/>
        <end position="279"/>
    </location>
</feature>
<keyword evidence="2" id="KW-0472">Membrane</keyword>
<reference evidence="4 5" key="1">
    <citation type="submission" date="2020-08" db="EMBL/GenBank/DDBJ databases">
        <title>Sequencing the genomes of 1000 actinobacteria strains.</title>
        <authorList>
            <person name="Klenk H.-P."/>
        </authorList>
    </citation>
    <scope>NUCLEOTIDE SEQUENCE [LARGE SCALE GENOMIC DNA]</scope>
    <source>
        <strain evidence="4 5">DSM 23974</strain>
    </source>
</reference>
<keyword evidence="2" id="KW-1133">Transmembrane helix</keyword>
<dbReference type="EMBL" id="JACHNA010000001">
    <property type="protein sequence ID" value="MBB4734502.1"/>
    <property type="molecule type" value="Genomic_DNA"/>
</dbReference>
<name>A0A7W7DVT7_9MICC</name>
<evidence type="ECO:0000256" key="1">
    <source>
        <dbReference type="SAM" id="MobiDB-lite"/>
    </source>
</evidence>